<sequence length="305" mass="35847">MSPVIISVSRATDIPAFYMKWFKKAWQNGQCYWKNSYTKEQILVNFDKVRCVVFWSKNYAPLIKEWKFITTLPNTIFHFTLNDYKHYETSVAELKFRIKTFKELSNLVGKDRVIWRFDPLILSKDINLVEILKRVKNLGDELSPYTTRFIFSFLDIYFYKKVSRNLAGFGLREFSADEMREFGLNLAKFNKEWNLDISSCCEEIDLSEFGIKNGKCIDEDDLVRNFSHDAKLMEYLGVKIENSLFGQKLIKTKSLKDSGQRKFCKCIKSKDIGFYNSCPHGCIYCYANLSQKSALENYKNLSFSF</sequence>
<dbReference type="Proteomes" id="UP000594749">
    <property type="component" value="Chromosome"/>
</dbReference>
<dbReference type="OrthoDB" id="9771212at2"/>
<gene>
    <name evidence="1" type="ORF">IMC76_00800</name>
</gene>
<dbReference type="EMBL" id="CP063078">
    <property type="protein sequence ID" value="QOQ87390.1"/>
    <property type="molecule type" value="Genomic_DNA"/>
</dbReference>
<dbReference type="Pfam" id="PF08902">
    <property type="entry name" value="DUF1848"/>
    <property type="match status" value="1"/>
</dbReference>
<dbReference type="InterPro" id="IPR014998">
    <property type="entry name" value="DUF1848"/>
</dbReference>
<keyword evidence="2" id="KW-1185">Reference proteome</keyword>
<accession>A0A7M1LG33</accession>
<reference evidence="1 2" key="1">
    <citation type="submission" date="2020-10" db="EMBL/GenBank/DDBJ databases">
        <title>Campylobacter and Helicobacter PacBio genomes.</title>
        <authorList>
            <person name="Lane C."/>
        </authorList>
    </citation>
    <scope>NUCLEOTIDE SEQUENCE [LARGE SCALE GENOMIC DNA]</scope>
    <source>
        <strain evidence="1 2">2016D-0077</strain>
    </source>
</reference>
<evidence type="ECO:0000313" key="1">
    <source>
        <dbReference type="EMBL" id="QOQ87390.1"/>
    </source>
</evidence>
<evidence type="ECO:0000313" key="2">
    <source>
        <dbReference type="Proteomes" id="UP000594749"/>
    </source>
</evidence>
<protein>
    <submittedName>
        <fullName evidence="1">DUF1848 domain-containing protein</fullName>
    </submittedName>
</protein>
<organism evidence="1 2">
    <name type="scientific">Campylobacter corcagiensis</name>
    <dbReference type="NCBI Taxonomy" id="1448857"/>
    <lineage>
        <taxon>Bacteria</taxon>
        <taxon>Pseudomonadati</taxon>
        <taxon>Campylobacterota</taxon>
        <taxon>Epsilonproteobacteria</taxon>
        <taxon>Campylobacterales</taxon>
        <taxon>Campylobacteraceae</taxon>
        <taxon>Campylobacter</taxon>
    </lineage>
</organism>
<proteinExistence type="predicted"/>
<dbReference type="RefSeq" id="WP_025802952.1">
    <property type="nucleotide sequence ID" value="NZ_CP053842.1"/>
</dbReference>
<name>A0A7M1LG33_9BACT</name>
<dbReference type="AlphaFoldDB" id="A0A7M1LG33"/>